<protein>
    <recommendedName>
        <fullName evidence="3">Berberine/berberine-like domain-containing protein</fullName>
    </recommendedName>
</protein>
<organism evidence="1 2">
    <name type="scientific">Cytospora schulzeri</name>
    <dbReference type="NCBI Taxonomy" id="448051"/>
    <lineage>
        <taxon>Eukaryota</taxon>
        <taxon>Fungi</taxon>
        <taxon>Dikarya</taxon>
        <taxon>Ascomycota</taxon>
        <taxon>Pezizomycotina</taxon>
        <taxon>Sordariomycetes</taxon>
        <taxon>Sordariomycetidae</taxon>
        <taxon>Diaporthales</taxon>
        <taxon>Cytosporaceae</taxon>
        <taxon>Cytospora</taxon>
    </lineage>
</organism>
<evidence type="ECO:0000313" key="2">
    <source>
        <dbReference type="Proteomes" id="UP000283895"/>
    </source>
</evidence>
<evidence type="ECO:0000313" key="1">
    <source>
        <dbReference type="EMBL" id="ROV95989.1"/>
    </source>
</evidence>
<accession>A0A423VY33</accession>
<evidence type="ECO:0008006" key="3">
    <source>
        <dbReference type="Google" id="ProtNLM"/>
    </source>
</evidence>
<proteinExistence type="predicted"/>
<name>A0A423VY33_9PEZI</name>
<dbReference type="Proteomes" id="UP000283895">
    <property type="component" value="Unassembled WGS sequence"/>
</dbReference>
<dbReference type="STRING" id="356882.A0A423VY33"/>
<keyword evidence="2" id="KW-1185">Reference proteome</keyword>
<dbReference type="OrthoDB" id="2151789at2759"/>
<dbReference type="EMBL" id="LKEA01000034">
    <property type="protein sequence ID" value="ROV95989.1"/>
    <property type="molecule type" value="Genomic_DNA"/>
</dbReference>
<comment type="caution">
    <text evidence="1">The sequence shown here is derived from an EMBL/GenBank/DDBJ whole genome shotgun (WGS) entry which is preliminary data.</text>
</comment>
<reference evidence="1 2" key="1">
    <citation type="submission" date="2015-09" db="EMBL/GenBank/DDBJ databases">
        <title>Host preference determinants of Valsa canker pathogens revealed by comparative genomics.</title>
        <authorList>
            <person name="Yin Z."/>
            <person name="Huang L."/>
        </authorList>
    </citation>
    <scope>NUCLEOTIDE SEQUENCE [LARGE SCALE GENOMIC DNA]</scope>
    <source>
        <strain evidence="1 2">03-1</strain>
    </source>
</reference>
<dbReference type="AlphaFoldDB" id="A0A423VY33"/>
<gene>
    <name evidence="1" type="ORF">VMCG_07957</name>
</gene>
<sequence length="137" mass="15030">MGYYDLSTVDKQLTAFAEISSADPYDEYASLITGFGFEAGRGSAVVNNIVYTKAEANPADDAAMEEAARALFGCIENEAKKLDAYDPFVYLNYAAQRQDPLLIYGKESNERMKGLRAHVGPKGVFQDHVPGGFKMKD</sequence>